<dbReference type="Gene3D" id="3.80.10.10">
    <property type="entry name" value="Ribonuclease Inhibitor"/>
    <property type="match status" value="1"/>
</dbReference>
<protein>
    <recommendedName>
        <fullName evidence="2">F-box/LRR-repeat protein 15/At3g58940/PEG3-like LRR domain-containing protein</fullName>
    </recommendedName>
</protein>
<dbReference type="InterPro" id="IPR055411">
    <property type="entry name" value="LRR_FXL15/At3g58940/PEG3-like"/>
</dbReference>
<dbReference type="PANTHER" id="PTHR32141">
    <property type="match status" value="1"/>
</dbReference>
<evidence type="ECO:0000313" key="3">
    <source>
        <dbReference type="EMBL" id="CAL4995475.1"/>
    </source>
</evidence>
<dbReference type="PANTHER" id="PTHR32141:SF98">
    <property type="entry name" value="FBD DOMAIN-CONTAINING PROTEIN"/>
    <property type="match status" value="1"/>
</dbReference>
<evidence type="ECO:0000256" key="1">
    <source>
        <dbReference type="SAM" id="MobiDB-lite"/>
    </source>
</evidence>
<evidence type="ECO:0000313" key="4">
    <source>
        <dbReference type="Proteomes" id="UP001497457"/>
    </source>
</evidence>
<feature type="region of interest" description="Disordered" evidence="1">
    <location>
        <begin position="1"/>
        <end position="23"/>
    </location>
</feature>
<dbReference type="InterPro" id="IPR032675">
    <property type="entry name" value="LRR_dom_sf"/>
</dbReference>
<reference evidence="3 4" key="2">
    <citation type="submission" date="2024-10" db="EMBL/GenBank/DDBJ databases">
        <authorList>
            <person name="Ryan C."/>
        </authorList>
    </citation>
    <scope>NUCLEOTIDE SEQUENCE [LARGE SCALE GENOMIC DNA]</scope>
</reference>
<dbReference type="AlphaFoldDB" id="A0ABC9B824"/>
<keyword evidence="4" id="KW-1185">Reference proteome</keyword>
<dbReference type="EMBL" id="OZ075134">
    <property type="protein sequence ID" value="CAL4995475.1"/>
    <property type="molecule type" value="Genomic_DNA"/>
</dbReference>
<dbReference type="InterPro" id="IPR055302">
    <property type="entry name" value="F-box_dom-containing"/>
</dbReference>
<reference evidence="4" key="1">
    <citation type="submission" date="2024-06" db="EMBL/GenBank/DDBJ databases">
        <authorList>
            <person name="Ryan C."/>
        </authorList>
    </citation>
    <scope>NUCLEOTIDE SEQUENCE [LARGE SCALE GENOMIC DNA]</scope>
</reference>
<feature type="domain" description="F-box/LRR-repeat protein 15/At3g58940/PEG3-like LRR" evidence="2">
    <location>
        <begin position="204"/>
        <end position="415"/>
    </location>
</feature>
<accession>A0ABC9B824</accession>
<evidence type="ECO:0000259" key="2">
    <source>
        <dbReference type="Pfam" id="PF24758"/>
    </source>
</evidence>
<dbReference type="Pfam" id="PF24758">
    <property type="entry name" value="LRR_At5g56370"/>
    <property type="match status" value="1"/>
</dbReference>
<name>A0ABC9B824_9POAL</name>
<sequence length="525" mass="57471">MGPPPKFEVGGGGSRPGALERTPARAVRALPPLLEEIDWTPKIQVVDGDGAKLDALKRTDGLVKEAVDALKRTDGLVKEAVSSLPPPPGRGIWLDGAQADNEDPVALALKKRGIDPDARYDPYFDLFMYGRPLKEERLRAWLRFPLKLHDAGLVEAERSIITWGSGLCGRRVDFTSEITNILELHPGPIVCLRIDESASYAGTSASYLRSRRLTYLAIGFINIRACLRLAMEAAELDGHPWSSLKGLTLTACAFDGPDLSRTISNLPGLKNFSMHSCPLSVACSEDGFHIHSDSLVTLRLWRCTTDHKVTVGPAPALTRLTLGVAPAPKEVADPPPLVEIEITFCSSLNILDQLDMHQQDISFISKSKMKVNFQMVPTLPFLHTLAVAVEMATTHHGSVLVWLLSCFPNLKVLTVQRVDDGTSDGVCPGVDSVPCLANSLQHLTIQQFRGGDVEVMFLVHVLDVARFLSTLTVEVHPMPPPKPQDTTSSAQPHPTLHWQDAASHFHRCHRASRHCDIIVVPPTSY</sequence>
<gene>
    <name evidence="3" type="ORF">URODEC1_LOCUS62363</name>
</gene>
<organism evidence="3 4">
    <name type="scientific">Urochloa decumbens</name>
    <dbReference type="NCBI Taxonomy" id="240449"/>
    <lineage>
        <taxon>Eukaryota</taxon>
        <taxon>Viridiplantae</taxon>
        <taxon>Streptophyta</taxon>
        <taxon>Embryophyta</taxon>
        <taxon>Tracheophyta</taxon>
        <taxon>Spermatophyta</taxon>
        <taxon>Magnoliopsida</taxon>
        <taxon>Liliopsida</taxon>
        <taxon>Poales</taxon>
        <taxon>Poaceae</taxon>
        <taxon>PACMAD clade</taxon>
        <taxon>Panicoideae</taxon>
        <taxon>Panicodae</taxon>
        <taxon>Paniceae</taxon>
        <taxon>Melinidinae</taxon>
        <taxon>Urochloa</taxon>
    </lineage>
</organism>
<dbReference type="Proteomes" id="UP001497457">
    <property type="component" value="Chromosome 24b"/>
</dbReference>
<proteinExistence type="predicted"/>
<dbReference type="SUPFAM" id="SSF52047">
    <property type="entry name" value="RNI-like"/>
    <property type="match status" value="1"/>
</dbReference>